<sequence>MNWSCSTVKSSAAKETDFTAEELNITTNEENAFSGRNAKGDTVTISDQETEYGIIIIDPGYYSWLHSIAMPEGYYSQEFMEARNRIYVINWNQRAQNPFAYDPSLYEMRINYDPNIDYGYQVNYKLYNYFLYFQRKYRQRLGPYLPRIR</sequence>
<evidence type="ECO:0000313" key="1">
    <source>
        <dbReference type="EMBL" id="EKF56014.1"/>
    </source>
</evidence>
<name>K2PX09_9FLAO</name>
<dbReference type="Proteomes" id="UP000007364">
    <property type="component" value="Unassembled WGS sequence"/>
</dbReference>
<dbReference type="AlphaFoldDB" id="K2PX09"/>
<dbReference type="Pfam" id="PF19643">
    <property type="entry name" value="DUF6146"/>
    <property type="match status" value="1"/>
</dbReference>
<evidence type="ECO:0000313" key="2">
    <source>
        <dbReference type="Proteomes" id="UP000007364"/>
    </source>
</evidence>
<keyword evidence="2" id="KW-1185">Reference proteome</keyword>
<comment type="caution">
    <text evidence="1">The sequence shown here is derived from an EMBL/GenBank/DDBJ whole genome shotgun (WGS) entry which is preliminary data.</text>
</comment>
<accession>K2PX09</accession>
<dbReference type="STRING" id="555500.I215_03685"/>
<dbReference type="EMBL" id="AMSG01000003">
    <property type="protein sequence ID" value="EKF56014.1"/>
    <property type="molecule type" value="Genomic_DNA"/>
</dbReference>
<gene>
    <name evidence="1" type="ORF">I215_03685</name>
</gene>
<protein>
    <submittedName>
        <fullName evidence="1">Uncharacterized protein</fullName>
    </submittedName>
</protein>
<dbReference type="PATRIC" id="fig|555500.3.peg.765"/>
<dbReference type="InterPro" id="IPR046144">
    <property type="entry name" value="DUF6146"/>
</dbReference>
<organism evidence="1 2">
    <name type="scientific">Galbibacter marinus</name>
    <dbReference type="NCBI Taxonomy" id="555500"/>
    <lineage>
        <taxon>Bacteria</taxon>
        <taxon>Pseudomonadati</taxon>
        <taxon>Bacteroidota</taxon>
        <taxon>Flavobacteriia</taxon>
        <taxon>Flavobacteriales</taxon>
        <taxon>Flavobacteriaceae</taxon>
        <taxon>Galbibacter</taxon>
    </lineage>
</organism>
<proteinExistence type="predicted"/>
<dbReference type="eggNOG" id="ENOG503199U">
    <property type="taxonomic scope" value="Bacteria"/>
</dbReference>
<reference evidence="1 2" key="1">
    <citation type="journal article" date="2012" name="J. Bacteriol.">
        <title>Genome Sequence of Galbibacter marinum Type Strain ck-I2-15.</title>
        <authorList>
            <person name="Lai Q."/>
            <person name="Li C."/>
            <person name="Shao Z."/>
        </authorList>
    </citation>
    <scope>NUCLEOTIDE SEQUENCE [LARGE SCALE GENOMIC DNA]</scope>
    <source>
        <strain evidence="2">ck-I2-15</strain>
    </source>
</reference>